<evidence type="ECO:0000313" key="2">
    <source>
        <dbReference type="Proteomes" id="UP001187343"/>
    </source>
</evidence>
<gene>
    <name evidence="1" type="ORF">Q8A67_024845</name>
</gene>
<reference evidence="1" key="1">
    <citation type="submission" date="2023-08" db="EMBL/GenBank/DDBJ databases">
        <title>Chromosome-level Genome Assembly of mud carp (Cirrhinus molitorella).</title>
        <authorList>
            <person name="Liu H."/>
        </authorList>
    </citation>
    <scope>NUCLEOTIDE SEQUENCE</scope>
    <source>
        <strain evidence="1">Prfri</strain>
        <tissue evidence="1">Muscle</tissue>
    </source>
</reference>
<organism evidence="1 2">
    <name type="scientific">Cirrhinus molitorella</name>
    <name type="common">mud carp</name>
    <dbReference type="NCBI Taxonomy" id="172907"/>
    <lineage>
        <taxon>Eukaryota</taxon>
        <taxon>Metazoa</taxon>
        <taxon>Chordata</taxon>
        <taxon>Craniata</taxon>
        <taxon>Vertebrata</taxon>
        <taxon>Euteleostomi</taxon>
        <taxon>Actinopterygii</taxon>
        <taxon>Neopterygii</taxon>
        <taxon>Teleostei</taxon>
        <taxon>Ostariophysi</taxon>
        <taxon>Cypriniformes</taxon>
        <taxon>Cyprinidae</taxon>
        <taxon>Labeoninae</taxon>
        <taxon>Labeonini</taxon>
        <taxon>Cirrhinus</taxon>
    </lineage>
</organism>
<dbReference type="EMBL" id="JAUYZG010000024">
    <property type="protein sequence ID" value="KAK2870453.1"/>
    <property type="molecule type" value="Genomic_DNA"/>
</dbReference>
<protein>
    <submittedName>
        <fullName evidence="1">Uncharacterized protein</fullName>
    </submittedName>
</protein>
<keyword evidence="2" id="KW-1185">Reference proteome</keyword>
<sequence length="113" mass="12522">MYIPEKRPPNAPRASLMFFSPRNQRGTRRLFLMHLLASSSSAIRSISAALFSSLAVPPVFPGESQGLHGDLELSITLSKNETDSEGEDGWNLKYLRGQCRVFECGATFSGREM</sequence>
<dbReference type="Proteomes" id="UP001187343">
    <property type="component" value="Unassembled WGS sequence"/>
</dbReference>
<accession>A0AA88TC96</accession>
<evidence type="ECO:0000313" key="1">
    <source>
        <dbReference type="EMBL" id="KAK2870453.1"/>
    </source>
</evidence>
<comment type="caution">
    <text evidence="1">The sequence shown here is derived from an EMBL/GenBank/DDBJ whole genome shotgun (WGS) entry which is preliminary data.</text>
</comment>
<name>A0AA88TC96_9TELE</name>
<proteinExistence type="predicted"/>
<dbReference type="AlphaFoldDB" id="A0AA88TC96"/>